<keyword evidence="1" id="KW-0472">Membrane</keyword>
<evidence type="ECO:0000256" key="1">
    <source>
        <dbReference type="SAM" id="Phobius"/>
    </source>
</evidence>
<name>A0A9D1L5Z7_9FIRM</name>
<reference evidence="3" key="2">
    <citation type="journal article" date="2021" name="PeerJ">
        <title>Extensive microbial diversity within the chicken gut microbiome revealed by metagenomics and culture.</title>
        <authorList>
            <person name="Gilroy R."/>
            <person name="Ravi A."/>
            <person name="Getino M."/>
            <person name="Pursley I."/>
            <person name="Horton D.L."/>
            <person name="Alikhan N.F."/>
            <person name="Baker D."/>
            <person name="Gharbi K."/>
            <person name="Hall N."/>
            <person name="Watson M."/>
            <person name="Adriaenssens E.M."/>
            <person name="Foster-Nyarko E."/>
            <person name="Jarju S."/>
            <person name="Secka A."/>
            <person name="Antonio M."/>
            <person name="Oren A."/>
            <person name="Chaudhuri R.R."/>
            <person name="La Ragione R."/>
            <person name="Hildebrand F."/>
            <person name="Pallen M.J."/>
        </authorList>
    </citation>
    <scope>NUCLEOTIDE SEQUENCE</scope>
    <source>
        <strain evidence="3">ChiHcec3-6078</strain>
    </source>
</reference>
<dbReference type="Proteomes" id="UP000824090">
    <property type="component" value="Unassembled WGS sequence"/>
</dbReference>
<reference evidence="3" key="1">
    <citation type="submission" date="2020-10" db="EMBL/GenBank/DDBJ databases">
        <authorList>
            <person name="Gilroy R."/>
        </authorList>
    </citation>
    <scope>NUCLEOTIDE SEQUENCE</scope>
    <source>
        <strain evidence="3">ChiHcec3-6078</strain>
    </source>
</reference>
<sequence>MKKSRIAGAAALALATGAAAAAAFILGIDPPLTNVAGAFGAAALWIIISAAVKVDDAFYFSALAFIFLASPVGSVLNLYRTWDPYDKVVHFISGFLLASFGMILVKSLMAVSVRKYGNIKRQAGPLPPELSSFEADSRRIYALPMIFAACMFSSGAAGLWEIFEFIADKMAGGEMQRGMADTVTDMMAGNLGALLYGVSAWIIRR</sequence>
<feature type="transmembrane region" description="Helical" evidence="1">
    <location>
        <begin position="140"/>
        <end position="163"/>
    </location>
</feature>
<comment type="caution">
    <text evidence="3">The sequence shown here is derived from an EMBL/GenBank/DDBJ whole genome shotgun (WGS) entry which is preliminary data.</text>
</comment>
<feature type="transmembrane region" description="Helical" evidence="1">
    <location>
        <begin position="31"/>
        <end position="51"/>
    </location>
</feature>
<keyword evidence="1" id="KW-0812">Transmembrane</keyword>
<feature type="transmembrane region" description="Helical" evidence="1">
    <location>
        <begin position="183"/>
        <end position="203"/>
    </location>
</feature>
<dbReference type="EMBL" id="DVMP01000125">
    <property type="protein sequence ID" value="HIU26184.1"/>
    <property type="molecule type" value="Genomic_DNA"/>
</dbReference>
<dbReference type="Pfam" id="PF09997">
    <property type="entry name" value="DUF2238"/>
    <property type="match status" value="1"/>
</dbReference>
<proteinExistence type="predicted"/>
<keyword evidence="1" id="KW-1133">Transmembrane helix</keyword>
<feature type="transmembrane region" description="Helical" evidence="1">
    <location>
        <begin position="58"/>
        <end position="79"/>
    </location>
</feature>
<feature type="signal peptide" evidence="2">
    <location>
        <begin position="1"/>
        <end position="21"/>
    </location>
</feature>
<evidence type="ECO:0000313" key="4">
    <source>
        <dbReference type="Proteomes" id="UP000824090"/>
    </source>
</evidence>
<gene>
    <name evidence="3" type="ORF">IAC50_06815</name>
</gene>
<dbReference type="AlphaFoldDB" id="A0A9D1L5Z7"/>
<keyword evidence="2" id="KW-0732">Signal</keyword>
<dbReference type="InterPro" id="IPR014509">
    <property type="entry name" value="YjdF-like"/>
</dbReference>
<evidence type="ECO:0000256" key="2">
    <source>
        <dbReference type="SAM" id="SignalP"/>
    </source>
</evidence>
<accession>A0A9D1L5Z7</accession>
<organism evidence="3 4">
    <name type="scientific">Candidatus Allocopromorpha excrementigallinarum</name>
    <dbReference type="NCBI Taxonomy" id="2840742"/>
    <lineage>
        <taxon>Bacteria</taxon>
        <taxon>Bacillati</taxon>
        <taxon>Bacillota</taxon>
        <taxon>Clostridia</taxon>
        <taxon>Eubacteriales</taxon>
        <taxon>Eubacteriaceae</taxon>
        <taxon>Eubacteriaceae incertae sedis</taxon>
        <taxon>Candidatus Allocopromorpha</taxon>
    </lineage>
</organism>
<feature type="chain" id="PRO_5038734524" evidence="2">
    <location>
        <begin position="22"/>
        <end position="205"/>
    </location>
</feature>
<protein>
    <submittedName>
        <fullName evidence="3">Uncharacterized protein</fullName>
    </submittedName>
</protein>
<evidence type="ECO:0000313" key="3">
    <source>
        <dbReference type="EMBL" id="HIU26184.1"/>
    </source>
</evidence>
<feature type="transmembrane region" description="Helical" evidence="1">
    <location>
        <begin position="91"/>
        <end position="111"/>
    </location>
</feature>